<dbReference type="AlphaFoldDB" id="A0A498K912"/>
<feature type="compositionally biased region" description="Basic and acidic residues" evidence="8">
    <location>
        <begin position="17"/>
        <end position="31"/>
    </location>
</feature>
<evidence type="ECO:0000256" key="8">
    <source>
        <dbReference type="SAM" id="MobiDB-lite"/>
    </source>
</evidence>
<feature type="compositionally biased region" description="Polar residues" evidence="8">
    <location>
        <begin position="224"/>
        <end position="253"/>
    </location>
</feature>
<evidence type="ECO:0000256" key="4">
    <source>
        <dbReference type="ARBA" id="ARBA00022833"/>
    </source>
</evidence>
<protein>
    <recommendedName>
        <fullName evidence="9">C2H2-type domain-containing protein</fullName>
    </recommendedName>
</protein>
<feature type="region of interest" description="Disordered" evidence="8">
    <location>
        <begin position="162"/>
        <end position="209"/>
    </location>
</feature>
<dbReference type="GO" id="GO:0005634">
    <property type="term" value="C:nucleus"/>
    <property type="evidence" value="ECO:0007669"/>
    <property type="project" value="TreeGrafter"/>
</dbReference>
<keyword evidence="1" id="KW-0479">Metal-binding</keyword>
<evidence type="ECO:0000313" key="11">
    <source>
        <dbReference type="Proteomes" id="UP000290289"/>
    </source>
</evidence>
<dbReference type="PROSITE" id="PS00028">
    <property type="entry name" value="ZINC_FINGER_C2H2_1"/>
    <property type="match status" value="4"/>
</dbReference>
<dbReference type="GO" id="GO:0003700">
    <property type="term" value="F:DNA-binding transcription factor activity"/>
    <property type="evidence" value="ECO:0007669"/>
    <property type="project" value="InterPro"/>
</dbReference>
<feature type="region of interest" description="Disordered" evidence="8">
    <location>
        <begin position="224"/>
        <end position="266"/>
    </location>
</feature>
<evidence type="ECO:0000256" key="5">
    <source>
        <dbReference type="ARBA" id="ARBA00023015"/>
    </source>
</evidence>
<evidence type="ECO:0000256" key="3">
    <source>
        <dbReference type="ARBA" id="ARBA00022771"/>
    </source>
</evidence>
<evidence type="ECO:0000259" key="9">
    <source>
        <dbReference type="PROSITE" id="PS50157"/>
    </source>
</evidence>
<feature type="region of interest" description="Disordered" evidence="8">
    <location>
        <begin position="102"/>
        <end position="122"/>
    </location>
</feature>
<feature type="region of interest" description="Disordered" evidence="8">
    <location>
        <begin position="316"/>
        <end position="336"/>
    </location>
</feature>
<feature type="domain" description="C2H2-type" evidence="9">
    <location>
        <begin position="67"/>
        <end position="94"/>
    </location>
</feature>
<evidence type="ECO:0000313" key="10">
    <source>
        <dbReference type="EMBL" id="RXI04011.1"/>
    </source>
</evidence>
<organism evidence="10 11">
    <name type="scientific">Malus domestica</name>
    <name type="common">Apple</name>
    <name type="synonym">Pyrus malus</name>
    <dbReference type="NCBI Taxonomy" id="3750"/>
    <lineage>
        <taxon>Eukaryota</taxon>
        <taxon>Viridiplantae</taxon>
        <taxon>Streptophyta</taxon>
        <taxon>Embryophyta</taxon>
        <taxon>Tracheophyta</taxon>
        <taxon>Spermatophyta</taxon>
        <taxon>Magnoliopsida</taxon>
        <taxon>eudicotyledons</taxon>
        <taxon>Gunneridae</taxon>
        <taxon>Pentapetalae</taxon>
        <taxon>rosids</taxon>
        <taxon>fabids</taxon>
        <taxon>Rosales</taxon>
        <taxon>Rosaceae</taxon>
        <taxon>Amygdaloideae</taxon>
        <taxon>Maleae</taxon>
        <taxon>Malus</taxon>
    </lineage>
</organism>
<evidence type="ECO:0000256" key="1">
    <source>
        <dbReference type="ARBA" id="ARBA00022723"/>
    </source>
</evidence>
<keyword evidence="6" id="KW-0804">Transcription</keyword>
<gene>
    <name evidence="10" type="ORF">DVH24_038285</name>
</gene>
<sequence>MDIEHQETRFPPLTASDQERKPAKILSREEMESNNEGMFLKLKVAKPEPLGQNPQNFSAAPLPEFTRFCEVCFKGFSSGKALGGHKRMHVQANRELFNQSRKNTISSKPNNSKPSNSNVGSSNAGGVLGIGGNSSTISNMKPVCCVCGKNFPSMKSLFGHMRSHPEREWRGIQPPPTAKNSSSSTVSDAVPDQSNRKAQEDQIESDETFFRSKSSVLNLSKTLPKWSQTARRGRKSGSTGFESNSDQSVSGLDSRSPRTVEEDEEQMEEAVHDLLMLAQANPLEGGGADETMYEVTNSNFLITTNQDREGGLPYHGHTAPSTVGSTNKRKGASSEVKRSEKKWYDAYGGGFGQEKSTVKNFLKLGLMEEENIGNYNNMEDELSDSQNSESIAVVRRKRRKMKLVDLEGRLRYKCNLCAKCFPSHQALGGHMSSHNKLKGITVAHSSMEDQSASADDPAAEDRVHGDEAERVALDHLQHHQCKICNKTFPTGQALGGHKRCHWTGPTEQQQQQVVVVGPSEQLQKQVVVVGPSEQLQQQLQAHSSQTIVGGRGGGKVLNFDLNELPPMEEDNQEGAGTDYQYGGAAAAGCSTSSYNSVTN</sequence>
<dbReference type="GO" id="GO:0008270">
    <property type="term" value="F:zinc ion binding"/>
    <property type="evidence" value="ECO:0007669"/>
    <property type="project" value="UniProtKB-KW"/>
</dbReference>
<dbReference type="Pfam" id="PF13912">
    <property type="entry name" value="zf-C2H2_6"/>
    <property type="match status" value="4"/>
</dbReference>
<evidence type="ECO:0000256" key="7">
    <source>
        <dbReference type="PROSITE-ProRule" id="PRU00042"/>
    </source>
</evidence>
<dbReference type="InterPro" id="IPR044653">
    <property type="entry name" value="AZF1/2/3-like"/>
</dbReference>
<dbReference type="PANTHER" id="PTHR45988">
    <property type="entry name" value="C2H2 TYPE ZINC FINGER TRANSCRIPTION FACTOR FAMILY-RELATED"/>
    <property type="match status" value="1"/>
</dbReference>
<keyword evidence="2" id="KW-0677">Repeat</keyword>
<comment type="caution">
    <text evidence="10">The sequence shown here is derived from an EMBL/GenBank/DDBJ whole genome shotgun (WGS) entry which is preliminary data.</text>
</comment>
<keyword evidence="3 7" id="KW-0863">Zinc-finger</keyword>
<feature type="compositionally biased region" description="Polar residues" evidence="8">
    <location>
        <begin position="178"/>
        <end position="187"/>
    </location>
</feature>
<keyword evidence="11" id="KW-1185">Reference proteome</keyword>
<dbReference type="EMBL" id="RDQH01000329">
    <property type="protein sequence ID" value="RXI04011.1"/>
    <property type="molecule type" value="Genomic_DNA"/>
</dbReference>
<dbReference type="PROSITE" id="PS50157">
    <property type="entry name" value="ZINC_FINGER_C2H2_2"/>
    <property type="match status" value="4"/>
</dbReference>
<dbReference type="InterPro" id="IPR036236">
    <property type="entry name" value="Znf_C2H2_sf"/>
</dbReference>
<name>A0A498K912_MALDO</name>
<keyword evidence="4" id="KW-0862">Zinc</keyword>
<feature type="domain" description="C2H2-type" evidence="9">
    <location>
        <begin position="412"/>
        <end position="439"/>
    </location>
</feature>
<dbReference type="STRING" id="3750.A0A498K912"/>
<dbReference type="SMART" id="SM00355">
    <property type="entry name" value="ZnF_C2H2"/>
    <property type="match status" value="4"/>
</dbReference>
<dbReference type="InterPro" id="IPR013087">
    <property type="entry name" value="Znf_C2H2_type"/>
</dbReference>
<reference evidence="10" key="1">
    <citation type="submission" date="2018-10" db="EMBL/GenBank/DDBJ databases">
        <title>A high-quality apple genome assembly.</title>
        <authorList>
            <person name="Hu J."/>
        </authorList>
    </citation>
    <scope>NUCLEOTIDE SEQUENCE [LARGE SCALE GENOMIC DNA]</scope>
    <source>
        <tissue evidence="10">Young leaf</tissue>
    </source>
</reference>
<evidence type="ECO:0000256" key="6">
    <source>
        <dbReference type="ARBA" id="ARBA00023163"/>
    </source>
</evidence>
<dbReference type="SUPFAM" id="SSF57667">
    <property type="entry name" value="beta-beta-alpha zinc fingers"/>
    <property type="match status" value="1"/>
</dbReference>
<accession>A0A498K912</accession>
<feature type="domain" description="C2H2-type" evidence="9">
    <location>
        <begin position="142"/>
        <end position="169"/>
    </location>
</feature>
<proteinExistence type="predicted"/>
<feature type="compositionally biased region" description="Low complexity" evidence="8">
    <location>
        <begin position="106"/>
        <end position="122"/>
    </location>
</feature>
<feature type="region of interest" description="Disordered" evidence="8">
    <location>
        <begin position="1"/>
        <end position="32"/>
    </location>
</feature>
<dbReference type="Gene3D" id="3.30.160.60">
    <property type="entry name" value="Classic Zinc Finger"/>
    <property type="match status" value="2"/>
</dbReference>
<feature type="domain" description="C2H2-type" evidence="9">
    <location>
        <begin position="479"/>
        <end position="501"/>
    </location>
</feature>
<dbReference type="GO" id="GO:0000976">
    <property type="term" value="F:transcription cis-regulatory region binding"/>
    <property type="evidence" value="ECO:0007669"/>
    <property type="project" value="TreeGrafter"/>
</dbReference>
<keyword evidence="5" id="KW-0805">Transcription regulation</keyword>
<evidence type="ECO:0000256" key="2">
    <source>
        <dbReference type="ARBA" id="ARBA00022737"/>
    </source>
</evidence>
<dbReference type="PANTHER" id="PTHR45988:SF18">
    <property type="entry name" value="C2H2-TYPE ZINC FINGER FAMILY PROTEIN"/>
    <property type="match status" value="1"/>
</dbReference>
<dbReference type="Proteomes" id="UP000290289">
    <property type="component" value="Chromosome 3"/>
</dbReference>